<evidence type="ECO:0000256" key="2">
    <source>
        <dbReference type="ARBA" id="ARBA00022729"/>
    </source>
</evidence>
<reference evidence="5" key="1">
    <citation type="journal article" date="2019" name="Int. J. Syst. Evol. Microbiol.">
        <title>The Global Catalogue of Microorganisms (GCM) 10K type strain sequencing project: providing services to taxonomists for standard genome sequencing and annotation.</title>
        <authorList>
            <consortium name="The Broad Institute Genomics Platform"/>
            <consortium name="The Broad Institute Genome Sequencing Center for Infectious Disease"/>
            <person name="Wu L."/>
            <person name="Ma J."/>
        </authorList>
    </citation>
    <scope>NUCLEOTIDE SEQUENCE [LARGE SCALE GENOMIC DNA]</scope>
    <source>
        <strain evidence="5">JCM 30331</strain>
    </source>
</reference>
<keyword evidence="5" id="KW-1185">Reference proteome</keyword>
<evidence type="ECO:0000259" key="3">
    <source>
        <dbReference type="Pfam" id="PF13458"/>
    </source>
</evidence>
<sequence length="127" mass="13486">MVHGATSPGEFWLGPVQNYTNGQAFITAYQKAFGTAPAVRAAFTCDAMNAMLNALAVAARSAGKTPTRAQVDVALNSVNISTSRGVTGPISFRATGERRSSPMFIVEIDSRTLQPKVISGRRHTTSK</sequence>
<comment type="similarity">
    <text evidence="1">Belongs to the leucine-binding protein family.</text>
</comment>
<feature type="domain" description="Leucine-binding protein" evidence="3">
    <location>
        <begin position="21"/>
        <end position="110"/>
    </location>
</feature>
<dbReference type="Proteomes" id="UP000647587">
    <property type="component" value="Unassembled WGS sequence"/>
</dbReference>
<dbReference type="InterPro" id="IPR028082">
    <property type="entry name" value="Peripla_BP_I"/>
</dbReference>
<evidence type="ECO:0000313" key="5">
    <source>
        <dbReference type="Proteomes" id="UP000647587"/>
    </source>
</evidence>
<organism evidence="4 5">
    <name type="scientific">Deinococcus malanensis</name>
    <dbReference type="NCBI Taxonomy" id="1706855"/>
    <lineage>
        <taxon>Bacteria</taxon>
        <taxon>Thermotogati</taxon>
        <taxon>Deinococcota</taxon>
        <taxon>Deinococci</taxon>
        <taxon>Deinococcales</taxon>
        <taxon>Deinococcaceae</taxon>
        <taxon>Deinococcus</taxon>
    </lineage>
</organism>
<dbReference type="Gene3D" id="3.40.50.2300">
    <property type="match status" value="1"/>
</dbReference>
<gene>
    <name evidence="4" type="ORF">GCM10008955_33500</name>
</gene>
<proteinExistence type="inferred from homology"/>
<keyword evidence="2" id="KW-0732">Signal</keyword>
<dbReference type="SUPFAM" id="SSF53822">
    <property type="entry name" value="Periplasmic binding protein-like I"/>
    <property type="match status" value="1"/>
</dbReference>
<evidence type="ECO:0000313" key="4">
    <source>
        <dbReference type="EMBL" id="GGK36931.1"/>
    </source>
</evidence>
<dbReference type="EMBL" id="BMPP01000016">
    <property type="protein sequence ID" value="GGK36931.1"/>
    <property type="molecule type" value="Genomic_DNA"/>
</dbReference>
<dbReference type="InterPro" id="IPR028081">
    <property type="entry name" value="Leu-bd"/>
</dbReference>
<dbReference type="PANTHER" id="PTHR47151:SF2">
    <property type="entry name" value="AMINO ACID BINDING PROTEIN"/>
    <property type="match status" value="1"/>
</dbReference>
<accession>A0ABQ2F2X5</accession>
<dbReference type="Pfam" id="PF13458">
    <property type="entry name" value="Peripla_BP_6"/>
    <property type="match status" value="1"/>
</dbReference>
<protein>
    <recommendedName>
        <fullName evidence="3">Leucine-binding protein domain-containing protein</fullName>
    </recommendedName>
</protein>
<dbReference type="PANTHER" id="PTHR47151">
    <property type="entry name" value="LEU/ILE/VAL-BINDING ABC TRANSPORTER SUBUNIT"/>
    <property type="match status" value="1"/>
</dbReference>
<name>A0ABQ2F2X5_9DEIO</name>
<comment type="caution">
    <text evidence="4">The sequence shown here is derived from an EMBL/GenBank/DDBJ whole genome shotgun (WGS) entry which is preliminary data.</text>
</comment>
<evidence type="ECO:0000256" key="1">
    <source>
        <dbReference type="ARBA" id="ARBA00010062"/>
    </source>
</evidence>